<evidence type="ECO:0000256" key="2">
    <source>
        <dbReference type="SAM" id="Phobius"/>
    </source>
</evidence>
<reference evidence="4 5" key="1">
    <citation type="journal article" date="2012" name="J. Bacteriol.">
        <title>Genome sequence of an alkane-degrading bacterium, Alcanivorax pacificus type strain W11-5, isolated from deep sea sediment.</title>
        <authorList>
            <person name="Lai Q."/>
            <person name="Shao Z."/>
        </authorList>
    </citation>
    <scope>NUCLEOTIDE SEQUENCE [LARGE SCALE GENOMIC DNA]</scope>
    <source>
        <strain evidence="4 5">W11-5</strain>
    </source>
</reference>
<name>A0A0B4XJS0_9GAMM</name>
<feature type="transmembrane region" description="Helical" evidence="2">
    <location>
        <begin position="20"/>
        <end position="38"/>
    </location>
</feature>
<keyword evidence="2" id="KW-0812">Transmembrane</keyword>
<feature type="domain" description="YhdP central" evidence="3">
    <location>
        <begin position="16"/>
        <end position="1283"/>
    </location>
</feature>
<dbReference type="NCBIfam" id="TIGR02099">
    <property type="entry name" value="YhdP family protein"/>
    <property type="match status" value="1"/>
</dbReference>
<evidence type="ECO:0000313" key="5">
    <source>
        <dbReference type="Proteomes" id="UP000006764"/>
    </source>
</evidence>
<dbReference type="EMBL" id="CP004387">
    <property type="protein sequence ID" value="AJD47321.1"/>
    <property type="molecule type" value="Genomic_DNA"/>
</dbReference>
<dbReference type="STRING" id="391936.S7S_04495"/>
<feature type="region of interest" description="Disordered" evidence="1">
    <location>
        <begin position="1296"/>
        <end position="1319"/>
    </location>
</feature>
<keyword evidence="2" id="KW-0472">Membrane</keyword>
<evidence type="ECO:0000256" key="1">
    <source>
        <dbReference type="SAM" id="MobiDB-lite"/>
    </source>
</evidence>
<gene>
    <name evidence="4" type="ORF">S7S_04495</name>
</gene>
<dbReference type="HOGENOM" id="CLU_003522_1_0_6"/>
<dbReference type="KEGG" id="apac:S7S_04495"/>
<dbReference type="InterPro" id="IPR011836">
    <property type="entry name" value="YhdP"/>
</dbReference>
<organism evidence="4 5">
    <name type="scientific">Isoalcanivorax pacificus W11-5</name>
    <dbReference type="NCBI Taxonomy" id="391936"/>
    <lineage>
        <taxon>Bacteria</taxon>
        <taxon>Pseudomonadati</taxon>
        <taxon>Pseudomonadota</taxon>
        <taxon>Gammaproteobacteria</taxon>
        <taxon>Oceanospirillales</taxon>
        <taxon>Alcanivoracaceae</taxon>
        <taxon>Isoalcanivorax</taxon>
    </lineage>
</organism>
<dbReference type="InterPro" id="IPR025263">
    <property type="entry name" value="YhdP_central"/>
</dbReference>
<proteinExistence type="predicted"/>
<dbReference type="Pfam" id="PF13116">
    <property type="entry name" value="YhdP"/>
    <property type="match status" value="1"/>
</dbReference>
<sequence>MTRSPARNRLRRQFERLRTYLWWLVTLVLLLLAVYVVLARQLMTMAPDFREPLQNLVADRLGTPVTIGGLRGYLDGVSPVFVLQDVQLPAADADGAPLTLRHVELGIDLWRTLLARELRLHQLWITGLDLHLVRDEDGRIHLRGLEAFGGDNDNPEGVRDLLDLVYRQQRLVLDDVRARVDWPGLPPLRSEDASLALVKEGRSRHLALRFSARDRPFRLDARLTLRGEAYALNEVSGDGYLRVEGAQLEYWLPERWPLPIKPEAAAGRVEFWGALHEGTVSEASAVLATRDVRLRHNEHPQSWILDRLNARFAVRRVEDGYQLMLDEVRGQTEQVGELRAGPLALWWDGRISRDTAWRLRAESLNAAALREQLLAWPFPLPASVATVREKLVALAPSGQVPALYLAGSGARITAFNGRFMALSVAANDRQPGAQGVSGWIAGTPRQGVASLRSPSLVLDMPALFEQPLAASLGGLLQWQRDEQGGLILRSGVLRANNADASGEALLSLALAPEQVPQLSLRAEIRDGNAARAARYIPRERMSDGLSAWLGQAFIGGTLERGRILYEGPLRYDRTRQQERTQQMAFTVRDLGLHFLDGWPAVQGIEGTVLINGLEISGRDLQARYMQSDVRNASVDVVDILPQARPLLVISGEVSGPATDLQTLLRDTPLKEQVPQTLNDWDIRGGALAGHLLLHLPLSAGDPRREVLVEARASQVNLHSGGWRLAATSLTGAGSFSLRGGLQLPALTGELFGSPVKGSVRTDAEALRISAQGAVPMPVLRNWLDKPWLAPLDGTLGYRAGLSLPRGGGTVRLQVDSDLEGVSAALPSPLGKTAGERRAAQLVLTVRDGVQRYNLLLADLLAAQLQLDRGGALSRGALRFGARGVALPDTGLRIDGWLPTLDPVPWGLMIAAGEGPFAGGDGGTPLPPLSLAVDTNALRVQGQDLGHGSLSVQQLETGWHLALGSSPLAGEVFLPRDYTLRGEQPLVVDIERLRWPFGDAVPADERGLDELSLQQLDPLRVPVADISLRNVSIQGRDYGQWQGQVRPTDGGARILALSGRWQDTTFSGELDWQREGADGNTRSGLTGAYNSRNLAALLGNFGLESFIESQEASGSVDVTWHGSPLDFDYRRLGGALSVDIANALLPSTDRRTSALRLLGLINIGNTINRRLRLDFSDVISEGLVADRIRGQFSFDGPRISTDNLRIRSPAAEFAIAGTLALDAQTMDYGIEVTLPLSSNLYAGCLAGPAACAGIFVVERLWGDRLEKMTSMGYRVTGSWDNPKVEEVQGMFERAGSRVDSLERVDSPERVDSLETSPQSP</sequence>
<dbReference type="Proteomes" id="UP000006764">
    <property type="component" value="Chromosome"/>
</dbReference>
<accession>A0A0B4XJS0</accession>
<keyword evidence="2" id="KW-1133">Transmembrane helix</keyword>
<evidence type="ECO:0000313" key="4">
    <source>
        <dbReference type="EMBL" id="AJD47321.1"/>
    </source>
</evidence>
<evidence type="ECO:0000259" key="3">
    <source>
        <dbReference type="Pfam" id="PF13116"/>
    </source>
</evidence>
<dbReference type="PANTHER" id="PTHR38690:SF1">
    <property type="entry name" value="PROTEASE"/>
    <property type="match status" value="1"/>
</dbReference>
<dbReference type="PANTHER" id="PTHR38690">
    <property type="entry name" value="PROTEASE-RELATED"/>
    <property type="match status" value="1"/>
</dbReference>
<keyword evidence="5" id="KW-1185">Reference proteome</keyword>
<dbReference type="RefSeq" id="WP_052269205.1">
    <property type="nucleotide sequence ID" value="NZ_CP004387.1"/>
</dbReference>
<protein>
    <recommendedName>
        <fullName evidence="3">YhdP central domain-containing protein</fullName>
    </recommendedName>
</protein>
<feature type="compositionally biased region" description="Basic and acidic residues" evidence="1">
    <location>
        <begin position="1296"/>
        <end position="1311"/>
    </location>
</feature>